<reference evidence="5" key="1">
    <citation type="journal article" date="2019" name="Int. J. Syst. Evol. Microbiol.">
        <title>The Global Catalogue of Microorganisms (GCM) 10K type strain sequencing project: providing services to taxonomists for standard genome sequencing and annotation.</title>
        <authorList>
            <consortium name="The Broad Institute Genomics Platform"/>
            <consortium name="The Broad Institute Genome Sequencing Center for Infectious Disease"/>
            <person name="Wu L."/>
            <person name="Ma J."/>
        </authorList>
    </citation>
    <scope>NUCLEOTIDE SEQUENCE [LARGE SCALE GENOMIC DNA]</scope>
    <source>
        <strain evidence="5">KCTC 52094</strain>
    </source>
</reference>
<dbReference type="Proteomes" id="UP001595593">
    <property type="component" value="Unassembled WGS sequence"/>
</dbReference>
<evidence type="ECO:0000256" key="1">
    <source>
        <dbReference type="ARBA" id="ARBA00022679"/>
    </source>
</evidence>
<keyword evidence="2 4" id="KW-0012">Acyltransferase</keyword>
<dbReference type="PANTHER" id="PTHR43072">
    <property type="entry name" value="N-ACETYLTRANSFERASE"/>
    <property type="match status" value="1"/>
</dbReference>
<accession>A0ABV7G263</accession>
<keyword evidence="5" id="KW-1185">Reference proteome</keyword>
<proteinExistence type="predicted"/>
<protein>
    <submittedName>
        <fullName evidence="4">GNAT family N-acetyltransferase</fullName>
        <ecNumber evidence="4">2.3.-.-</ecNumber>
    </submittedName>
</protein>
<dbReference type="RefSeq" id="WP_379598347.1">
    <property type="nucleotide sequence ID" value="NZ_JBHRTN010000018.1"/>
</dbReference>
<gene>
    <name evidence="4" type="ORF">ACFOD4_17095</name>
</gene>
<dbReference type="EMBL" id="JBHRTN010000018">
    <property type="protein sequence ID" value="MFC3126784.1"/>
    <property type="molecule type" value="Genomic_DNA"/>
</dbReference>
<dbReference type="PANTHER" id="PTHR43072:SF23">
    <property type="entry name" value="UPF0039 PROTEIN C11D3.02C"/>
    <property type="match status" value="1"/>
</dbReference>
<dbReference type="Gene3D" id="3.40.630.30">
    <property type="match status" value="1"/>
</dbReference>
<keyword evidence="1 4" id="KW-0808">Transferase</keyword>
<organism evidence="4 5">
    <name type="scientific">Teichococcus globiformis</name>
    <dbReference type="NCBI Taxonomy" id="2307229"/>
    <lineage>
        <taxon>Bacteria</taxon>
        <taxon>Pseudomonadati</taxon>
        <taxon>Pseudomonadota</taxon>
        <taxon>Alphaproteobacteria</taxon>
        <taxon>Acetobacterales</taxon>
        <taxon>Roseomonadaceae</taxon>
        <taxon>Roseomonas</taxon>
    </lineage>
</organism>
<dbReference type="Pfam" id="PF00583">
    <property type="entry name" value="Acetyltransf_1"/>
    <property type="match status" value="1"/>
</dbReference>
<dbReference type="GO" id="GO:0016746">
    <property type="term" value="F:acyltransferase activity"/>
    <property type="evidence" value="ECO:0007669"/>
    <property type="project" value="UniProtKB-KW"/>
</dbReference>
<evidence type="ECO:0000313" key="4">
    <source>
        <dbReference type="EMBL" id="MFC3126784.1"/>
    </source>
</evidence>
<sequence length="178" mass="19173">MPPLIRDATEADLPQMLPILNQAIRETTAIWHLEEATLEARLAWLRERQGRGLPVLVAEHEGAVLGFASFGDFRPFAGYSQTVEHSVYVDPAAQGRGVGRALMATLIERAEAAGMHAMVGGIEAGNAASVALHRAMGFRDAGLLPEVGRKFGRWLDLLFMVRLLPAEPAPERSAAAPG</sequence>
<evidence type="ECO:0000259" key="3">
    <source>
        <dbReference type="PROSITE" id="PS51186"/>
    </source>
</evidence>
<dbReference type="SUPFAM" id="SSF55729">
    <property type="entry name" value="Acyl-CoA N-acyltransferases (Nat)"/>
    <property type="match status" value="1"/>
</dbReference>
<dbReference type="PROSITE" id="PS51186">
    <property type="entry name" value="GNAT"/>
    <property type="match status" value="1"/>
</dbReference>
<feature type="domain" description="N-acetyltransferase" evidence="3">
    <location>
        <begin position="3"/>
        <end position="165"/>
    </location>
</feature>
<evidence type="ECO:0000313" key="5">
    <source>
        <dbReference type="Proteomes" id="UP001595593"/>
    </source>
</evidence>
<dbReference type="InterPro" id="IPR016181">
    <property type="entry name" value="Acyl_CoA_acyltransferase"/>
</dbReference>
<name>A0ABV7G263_9PROT</name>
<dbReference type="EC" id="2.3.-.-" evidence="4"/>
<evidence type="ECO:0000256" key="2">
    <source>
        <dbReference type="ARBA" id="ARBA00023315"/>
    </source>
</evidence>
<dbReference type="CDD" id="cd04301">
    <property type="entry name" value="NAT_SF"/>
    <property type="match status" value="1"/>
</dbReference>
<dbReference type="InterPro" id="IPR000182">
    <property type="entry name" value="GNAT_dom"/>
</dbReference>
<comment type="caution">
    <text evidence="4">The sequence shown here is derived from an EMBL/GenBank/DDBJ whole genome shotgun (WGS) entry which is preliminary data.</text>
</comment>